<feature type="transmembrane region" description="Helical" evidence="2">
    <location>
        <begin position="12"/>
        <end position="38"/>
    </location>
</feature>
<evidence type="ECO:0000313" key="3">
    <source>
        <dbReference type="EMBL" id="KAK7109281.1"/>
    </source>
</evidence>
<sequence>MAPPVPKEPPPISLGLAVLIGVMGFLVLASIVVIAIYVKRNRQDKGIINRTEDADSLPDDSMHPVNSKPSSSGTN</sequence>
<keyword evidence="4" id="KW-1185">Reference proteome</keyword>
<proteinExistence type="predicted"/>
<gene>
    <name evidence="3" type="ORF">V1264_013348</name>
</gene>
<protein>
    <submittedName>
        <fullName evidence="3">Uncharacterized protein</fullName>
    </submittedName>
</protein>
<dbReference type="Proteomes" id="UP001374579">
    <property type="component" value="Unassembled WGS sequence"/>
</dbReference>
<reference evidence="3 4" key="1">
    <citation type="submission" date="2024-02" db="EMBL/GenBank/DDBJ databases">
        <title>Chromosome-scale genome assembly of the rough periwinkle Littorina saxatilis.</title>
        <authorList>
            <person name="De Jode A."/>
            <person name="Faria R."/>
            <person name="Formenti G."/>
            <person name="Sims Y."/>
            <person name="Smith T.P."/>
            <person name="Tracey A."/>
            <person name="Wood J.M.D."/>
            <person name="Zagrodzka Z.B."/>
            <person name="Johannesson K."/>
            <person name="Butlin R.K."/>
            <person name="Leder E.H."/>
        </authorList>
    </citation>
    <scope>NUCLEOTIDE SEQUENCE [LARGE SCALE GENOMIC DNA]</scope>
    <source>
        <strain evidence="3">Snail1</strain>
        <tissue evidence="3">Muscle</tissue>
    </source>
</reference>
<name>A0AAN9BQD5_9CAEN</name>
<dbReference type="EMBL" id="JBAMIC010000003">
    <property type="protein sequence ID" value="KAK7109281.1"/>
    <property type="molecule type" value="Genomic_DNA"/>
</dbReference>
<keyword evidence="2" id="KW-0472">Membrane</keyword>
<accession>A0AAN9BQD5</accession>
<dbReference type="AlphaFoldDB" id="A0AAN9BQD5"/>
<keyword evidence="2" id="KW-0812">Transmembrane</keyword>
<feature type="region of interest" description="Disordered" evidence="1">
    <location>
        <begin position="47"/>
        <end position="75"/>
    </location>
</feature>
<keyword evidence="2" id="KW-1133">Transmembrane helix</keyword>
<evidence type="ECO:0000313" key="4">
    <source>
        <dbReference type="Proteomes" id="UP001374579"/>
    </source>
</evidence>
<comment type="caution">
    <text evidence="3">The sequence shown here is derived from an EMBL/GenBank/DDBJ whole genome shotgun (WGS) entry which is preliminary data.</text>
</comment>
<organism evidence="3 4">
    <name type="scientific">Littorina saxatilis</name>
    <dbReference type="NCBI Taxonomy" id="31220"/>
    <lineage>
        <taxon>Eukaryota</taxon>
        <taxon>Metazoa</taxon>
        <taxon>Spiralia</taxon>
        <taxon>Lophotrochozoa</taxon>
        <taxon>Mollusca</taxon>
        <taxon>Gastropoda</taxon>
        <taxon>Caenogastropoda</taxon>
        <taxon>Littorinimorpha</taxon>
        <taxon>Littorinoidea</taxon>
        <taxon>Littorinidae</taxon>
        <taxon>Littorina</taxon>
    </lineage>
</organism>
<evidence type="ECO:0000256" key="1">
    <source>
        <dbReference type="SAM" id="MobiDB-lite"/>
    </source>
</evidence>
<evidence type="ECO:0000256" key="2">
    <source>
        <dbReference type="SAM" id="Phobius"/>
    </source>
</evidence>